<dbReference type="Pfam" id="PF13561">
    <property type="entry name" value="adh_short_C2"/>
    <property type="match status" value="1"/>
</dbReference>
<dbReference type="PRINTS" id="PR00080">
    <property type="entry name" value="SDRFAMILY"/>
</dbReference>
<gene>
    <name evidence="5" type="ORF">ACIO7M_11290</name>
</gene>
<dbReference type="GO" id="GO:0008667">
    <property type="term" value="F:2,3-dihydro-2,3-dihydroxybenzoate dehydrogenase activity"/>
    <property type="evidence" value="ECO:0007669"/>
    <property type="project" value="UniProtKB-EC"/>
</dbReference>
<dbReference type="EMBL" id="JBIUYY010000004">
    <property type="protein sequence ID" value="MFJ2821690.1"/>
    <property type="molecule type" value="Genomic_DNA"/>
</dbReference>
<dbReference type="NCBIfam" id="TIGR04316">
    <property type="entry name" value="dhbA_paeA"/>
    <property type="match status" value="1"/>
</dbReference>
<dbReference type="EC" id="1.3.1.28" evidence="3"/>
<dbReference type="InterPro" id="IPR003560">
    <property type="entry name" value="DHB_DH"/>
</dbReference>
<organism evidence="5 6">
    <name type="scientific">Streptomyces toxytricini</name>
    <name type="common">Actinomyces toxytricini</name>
    <dbReference type="NCBI Taxonomy" id="67369"/>
    <lineage>
        <taxon>Bacteria</taxon>
        <taxon>Bacillati</taxon>
        <taxon>Actinomycetota</taxon>
        <taxon>Actinomycetes</taxon>
        <taxon>Kitasatosporales</taxon>
        <taxon>Streptomycetaceae</taxon>
        <taxon>Streptomyces</taxon>
    </lineage>
</organism>
<keyword evidence="6" id="KW-1185">Reference proteome</keyword>
<name>A0ABW8EEL8_STRT5</name>
<evidence type="ECO:0000256" key="2">
    <source>
        <dbReference type="ARBA" id="ARBA00023002"/>
    </source>
</evidence>
<accession>A0ABW8EEL8</accession>
<evidence type="ECO:0000259" key="4">
    <source>
        <dbReference type="SMART" id="SM00822"/>
    </source>
</evidence>
<sequence>MTVETDKVALVSGAAGGIGAAVARALAADGRAVALLDRDRSALDLVAKELAEDGHRVVAVTADVASQAEVTAAVDRAEEALGPVCELVNCAGVLRMGPVLDLSDDDWETTFAVNAGGVFRLSRTVGRRMAERGSGAVVTVASNAAGTARMNMSAYAASKAAATMLTKCLGLELARYGIRCNTVAPGSTYTPMLYGMYDPEDVARSSIEGLPESFRTGIPLRRIAVPPDIADAVLFLLSDRARHITMHDLVVDGGATLGA</sequence>
<dbReference type="SUPFAM" id="SSF51735">
    <property type="entry name" value="NAD(P)-binding Rossmann-fold domains"/>
    <property type="match status" value="1"/>
</dbReference>
<protein>
    <recommendedName>
        <fullName evidence="3">2,3-dihydro-2,3-dihydroxybenzoate dehydrogenase</fullName>
        <ecNumber evidence="3">1.3.1.28</ecNumber>
    </recommendedName>
</protein>
<dbReference type="InterPro" id="IPR036291">
    <property type="entry name" value="NAD(P)-bd_dom_sf"/>
</dbReference>
<feature type="domain" description="Ketoreductase" evidence="4">
    <location>
        <begin position="7"/>
        <end position="176"/>
    </location>
</feature>
<comment type="similarity">
    <text evidence="1">Belongs to the short-chain dehydrogenases/reductases (SDR) family.</text>
</comment>
<dbReference type="PRINTS" id="PR01397">
    <property type="entry name" value="DHBDHDRGNASE"/>
</dbReference>
<dbReference type="RefSeq" id="WP_365508284.1">
    <property type="nucleotide sequence ID" value="NZ_JBFANW010000145.1"/>
</dbReference>
<keyword evidence="2 5" id="KW-0560">Oxidoreductase</keyword>
<evidence type="ECO:0000313" key="6">
    <source>
        <dbReference type="Proteomes" id="UP001617351"/>
    </source>
</evidence>
<dbReference type="SMART" id="SM00822">
    <property type="entry name" value="PKS_KR"/>
    <property type="match status" value="1"/>
</dbReference>
<evidence type="ECO:0000313" key="5">
    <source>
        <dbReference type="EMBL" id="MFJ2821690.1"/>
    </source>
</evidence>
<dbReference type="InterPro" id="IPR020904">
    <property type="entry name" value="Sc_DH/Rdtase_CS"/>
</dbReference>
<dbReference type="InterPro" id="IPR057326">
    <property type="entry name" value="KR_dom"/>
</dbReference>
<reference evidence="5 6" key="1">
    <citation type="submission" date="2024-10" db="EMBL/GenBank/DDBJ databases">
        <title>The Natural Products Discovery Center: Release of the First 8490 Sequenced Strains for Exploring Actinobacteria Biosynthetic Diversity.</title>
        <authorList>
            <person name="Kalkreuter E."/>
            <person name="Kautsar S.A."/>
            <person name="Yang D."/>
            <person name="Bader C.D."/>
            <person name="Teijaro C.N."/>
            <person name="Fluegel L."/>
            <person name="Davis C.M."/>
            <person name="Simpson J.R."/>
            <person name="Lauterbach L."/>
            <person name="Steele A.D."/>
            <person name="Gui C."/>
            <person name="Meng S."/>
            <person name="Li G."/>
            <person name="Viehrig K."/>
            <person name="Ye F."/>
            <person name="Su P."/>
            <person name="Kiefer A.F."/>
            <person name="Nichols A."/>
            <person name="Cepeda A.J."/>
            <person name="Yan W."/>
            <person name="Fan B."/>
            <person name="Jiang Y."/>
            <person name="Adhikari A."/>
            <person name="Zheng C.-J."/>
            <person name="Schuster L."/>
            <person name="Cowan T.M."/>
            <person name="Smanski M.J."/>
            <person name="Chevrette M.G."/>
            <person name="De Carvalho L.P.S."/>
            <person name="Shen B."/>
        </authorList>
    </citation>
    <scope>NUCLEOTIDE SEQUENCE [LARGE SCALE GENOMIC DNA]</scope>
    <source>
        <strain evidence="5 6">NPDC087220</strain>
    </source>
</reference>
<proteinExistence type="inferred from homology"/>
<evidence type="ECO:0000256" key="3">
    <source>
        <dbReference type="NCBIfam" id="TIGR04316"/>
    </source>
</evidence>
<dbReference type="NCBIfam" id="NF006074">
    <property type="entry name" value="PRK08220.1"/>
    <property type="match status" value="1"/>
</dbReference>
<comment type="caution">
    <text evidence="5">The sequence shown here is derived from an EMBL/GenBank/DDBJ whole genome shotgun (WGS) entry which is preliminary data.</text>
</comment>
<dbReference type="PANTHER" id="PTHR42760:SF115">
    <property type="entry name" value="3-OXOACYL-[ACYL-CARRIER-PROTEIN] REDUCTASE FABG"/>
    <property type="match status" value="1"/>
</dbReference>
<dbReference type="Gene3D" id="3.40.50.720">
    <property type="entry name" value="NAD(P)-binding Rossmann-like Domain"/>
    <property type="match status" value="1"/>
</dbReference>
<dbReference type="InterPro" id="IPR002347">
    <property type="entry name" value="SDR_fam"/>
</dbReference>
<evidence type="ECO:0000256" key="1">
    <source>
        <dbReference type="ARBA" id="ARBA00006484"/>
    </source>
</evidence>
<dbReference type="Proteomes" id="UP001617351">
    <property type="component" value="Unassembled WGS sequence"/>
</dbReference>
<dbReference type="PANTHER" id="PTHR42760">
    <property type="entry name" value="SHORT-CHAIN DEHYDROGENASES/REDUCTASES FAMILY MEMBER"/>
    <property type="match status" value="1"/>
</dbReference>
<dbReference type="PROSITE" id="PS00061">
    <property type="entry name" value="ADH_SHORT"/>
    <property type="match status" value="1"/>
</dbReference>